<gene>
    <name evidence="2" type="ORF">NLI96_g12023</name>
</gene>
<comment type="caution">
    <text evidence="2">The sequence shown here is derived from an EMBL/GenBank/DDBJ whole genome shotgun (WGS) entry which is preliminary data.</text>
</comment>
<keyword evidence="3" id="KW-1185">Reference proteome</keyword>
<feature type="compositionally biased region" description="Low complexity" evidence="1">
    <location>
        <begin position="635"/>
        <end position="655"/>
    </location>
</feature>
<sequence>MARKKNKRNKTPPPSDDEPRFLTVVYPYPLNANMELDSDRKSMILWLACCTGKDPLAALYHKPRSPNMVIIEVNRDFTGWDKLLGQHKWIEVLKNPTDEEKERHSSIFYCTMNTVRDVSKTGWKRVVVEEYWFTNWKLSWTRTLRPVHVRPRLRTKQMRLFAGHFQSRYSLVPRLQLQIDHLQAIGSKEWLGMKDAGFTPTPSKNTGAKGSTPATRTASQPLGAPNAWKRGSPLTPAGTVAPRNLQMGGTGGIPLNVSYASGSSVASDWPSTPNLTSPTLDSVSSSESQSLATPADDDASTVYIGTSEFGQAMSNLGVEDEFGEEDGDDIWAAAAPGVVAETIVEDEPVVNLWPDYGKEGPKEENVVFLCPSHGKLCSKGICADRDEADKKQKKEELERKKREDRVKKEVHRPKNRKDKKAEEEDIPPGSRFSYTGLGSKQKPQHLAEDDEKQASGSSTTTATETKNGSPEEASTSGHAPEKPPSAPPASGPSRPARGRKMNAANQNKQTALPITSPPAQDDQKSASGATGWKSIPRGPWGAPSVASSVAGNGWNVPKGPWDASSKASSVIGGDTGGKRPVPVPSAAVSSNGGWGKLQKSPWDASSQASSDAVGRGRAPSVAVSSNGGWGKLQKSPWDASSQASSDAAGRGRAPSVAVSSNGGWGKLQKSPWDAQSSVGSDAGDGAWGVAGKGKKAKSKASSVVSSNGGWGRISKAPWDPPSTRAPSVADPEHDAKTVNGDYASWDGGRDEAIKRSWADEVEEHGGF</sequence>
<accession>A0AAD5UQM6</accession>
<name>A0AAD5UQM6_9APHY</name>
<feature type="compositionally biased region" description="Polar residues" evidence="1">
    <location>
        <begin position="503"/>
        <end position="513"/>
    </location>
</feature>
<evidence type="ECO:0000313" key="2">
    <source>
        <dbReference type="EMBL" id="KAJ3475158.1"/>
    </source>
</evidence>
<feature type="compositionally biased region" description="Polar residues" evidence="1">
    <location>
        <begin position="262"/>
        <end position="281"/>
    </location>
</feature>
<feature type="compositionally biased region" description="Basic residues" evidence="1">
    <location>
        <begin position="408"/>
        <end position="418"/>
    </location>
</feature>
<dbReference type="Proteomes" id="UP001212997">
    <property type="component" value="Unassembled WGS sequence"/>
</dbReference>
<evidence type="ECO:0000256" key="1">
    <source>
        <dbReference type="SAM" id="MobiDB-lite"/>
    </source>
</evidence>
<organism evidence="2 3">
    <name type="scientific">Meripilus lineatus</name>
    <dbReference type="NCBI Taxonomy" id="2056292"/>
    <lineage>
        <taxon>Eukaryota</taxon>
        <taxon>Fungi</taxon>
        <taxon>Dikarya</taxon>
        <taxon>Basidiomycota</taxon>
        <taxon>Agaricomycotina</taxon>
        <taxon>Agaricomycetes</taxon>
        <taxon>Polyporales</taxon>
        <taxon>Meripilaceae</taxon>
        <taxon>Meripilus</taxon>
    </lineage>
</organism>
<feature type="compositionally biased region" description="Basic and acidic residues" evidence="1">
    <location>
        <begin position="387"/>
        <end position="407"/>
    </location>
</feature>
<feature type="compositionally biased region" description="Polar residues" evidence="1">
    <location>
        <begin position="200"/>
        <end position="220"/>
    </location>
</feature>
<feature type="region of interest" description="Disordered" evidence="1">
    <location>
        <begin position="196"/>
        <end position="247"/>
    </location>
</feature>
<feature type="region of interest" description="Disordered" evidence="1">
    <location>
        <begin position="262"/>
        <end position="298"/>
    </location>
</feature>
<protein>
    <submittedName>
        <fullName evidence="2">Uncharacterized protein</fullName>
    </submittedName>
</protein>
<reference evidence="2" key="1">
    <citation type="submission" date="2022-07" db="EMBL/GenBank/DDBJ databases">
        <title>Genome Sequence of Physisporinus lineatus.</title>
        <authorList>
            <person name="Buettner E."/>
        </authorList>
    </citation>
    <scope>NUCLEOTIDE SEQUENCE</scope>
    <source>
        <strain evidence="2">VT162</strain>
    </source>
</reference>
<feature type="compositionally biased region" description="Polar residues" evidence="1">
    <location>
        <begin position="466"/>
        <end position="477"/>
    </location>
</feature>
<feature type="region of interest" description="Disordered" evidence="1">
    <location>
        <begin position="387"/>
        <end position="747"/>
    </location>
</feature>
<evidence type="ECO:0000313" key="3">
    <source>
        <dbReference type="Proteomes" id="UP001212997"/>
    </source>
</evidence>
<dbReference type="AlphaFoldDB" id="A0AAD5UQM6"/>
<feature type="compositionally biased region" description="Low complexity" evidence="1">
    <location>
        <begin position="454"/>
        <end position="465"/>
    </location>
</feature>
<proteinExistence type="predicted"/>
<dbReference type="EMBL" id="JANAWD010000905">
    <property type="protein sequence ID" value="KAJ3475158.1"/>
    <property type="molecule type" value="Genomic_DNA"/>
</dbReference>